<keyword evidence="2" id="KW-1185">Reference proteome</keyword>
<comment type="caution">
    <text evidence="1">The sequence shown here is derived from an EMBL/GenBank/DDBJ whole genome shotgun (WGS) entry which is preliminary data.</text>
</comment>
<evidence type="ECO:0000313" key="2">
    <source>
        <dbReference type="Proteomes" id="UP001057402"/>
    </source>
</evidence>
<dbReference type="Proteomes" id="UP001057402">
    <property type="component" value="Chromosome 10"/>
</dbReference>
<accession>A0ACB9M9E1</accession>
<sequence>MILVGGLNCCGDVVVSGVNLGKTGDLLLDDIVQDIVRQRDLAQRASNKMALSTLTRMLREGIHTDIIINASKWEHQNSSCRAGLTVACLAEHVLNPWLFELHELKADCTTYLAKFEKVLDIRDDFAAFVQIADRELVAGIFMEVLNAWRGF</sequence>
<organism evidence="1 2">
    <name type="scientific">Melastoma candidum</name>
    <dbReference type="NCBI Taxonomy" id="119954"/>
    <lineage>
        <taxon>Eukaryota</taxon>
        <taxon>Viridiplantae</taxon>
        <taxon>Streptophyta</taxon>
        <taxon>Embryophyta</taxon>
        <taxon>Tracheophyta</taxon>
        <taxon>Spermatophyta</taxon>
        <taxon>Magnoliopsida</taxon>
        <taxon>eudicotyledons</taxon>
        <taxon>Gunneridae</taxon>
        <taxon>Pentapetalae</taxon>
        <taxon>rosids</taxon>
        <taxon>malvids</taxon>
        <taxon>Myrtales</taxon>
        <taxon>Melastomataceae</taxon>
        <taxon>Melastomatoideae</taxon>
        <taxon>Melastomateae</taxon>
        <taxon>Melastoma</taxon>
    </lineage>
</organism>
<evidence type="ECO:0000313" key="1">
    <source>
        <dbReference type="EMBL" id="KAI4320832.1"/>
    </source>
</evidence>
<reference evidence="2" key="1">
    <citation type="journal article" date="2023" name="Front. Plant Sci.">
        <title>Chromosomal-level genome assembly of Melastoma candidum provides insights into trichome evolution.</title>
        <authorList>
            <person name="Zhong Y."/>
            <person name="Wu W."/>
            <person name="Sun C."/>
            <person name="Zou P."/>
            <person name="Liu Y."/>
            <person name="Dai S."/>
            <person name="Zhou R."/>
        </authorList>
    </citation>
    <scope>NUCLEOTIDE SEQUENCE [LARGE SCALE GENOMIC DNA]</scope>
</reference>
<dbReference type="EMBL" id="CM042889">
    <property type="protein sequence ID" value="KAI4320832.1"/>
    <property type="molecule type" value="Genomic_DNA"/>
</dbReference>
<gene>
    <name evidence="1" type="ORF">MLD38_034277</name>
</gene>
<proteinExistence type="predicted"/>
<name>A0ACB9M9E1_9MYRT</name>
<protein>
    <submittedName>
        <fullName evidence="1">Uncharacterized protein</fullName>
    </submittedName>
</protein>